<dbReference type="EMBL" id="BEYU01000116">
    <property type="protein sequence ID" value="GBG32173.1"/>
    <property type="molecule type" value="Genomic_DNA"/>
</dbReference>
<protein>
    <submittedName>
        <fullName evidence="4">Dehydrogenase/reductase SDR family member 7B</fullName>
    </submittedName>
</protein>
<dbReference type="Proteomes" id="UP000241890">
    <property type="component" value="Unassembled WGS sequence"/>
</dbReference>
<dbReference type="Pfam" id="PF00106">
    <property type="entry name" value="adh_short"/>
    <property type="match status" value="1"/>
</dbReference>
<keyword evidence="2" id="KW-0560">Oxidoreductase</keyword>
<proteinExistence type="inferred from homology"/>
<accession>A0A2R5GU44</accession>
<comment type="similarity">
    <text evidence="1">Belongs to the short-chain dehydrogenases/reductases (SDR) family.</text>
</comment>
<feature type="transmembrane region" description="Helical" evidence="3">
    <location>
        <begin position="339"/>
        <end position="356"/>
    </location>
</feature>
<dbReference type="GO" id="GO:0016491">
    <property type="term" value="F:oxidoreductase activity"/>
    <property type="evidence" value="ECO:0007669"/>
    <property type="project" value="UniProtKB-KW"/>
</dbReference>
<dbReference type="SUPFAM" id="SSF51735">
    <property type="entry name" value="NAD(P)-binding Rossmann-fold domains"/>
    <property type="match status" value="1"/>
</dbReference>
<gene>
    <name evidence="4" type="ORF">FCC1311_083982</name>
</gene>
<dbReference type="InParanoid" id="A0A2R5GU44"/>
<organism evidence="4 5">
    <name type="scientific">Hondaea fermentalgiana</name>
    <dbReference type="NCBI Taxonomy" id="2315210"/>
    <lineage>
        <taxon>Eukaryota</taxon>
        <taxon>Sar</taxon>
        <taxon>Stramenopiles</taxon>
        <taxon>Bigyra</taxon>
        <taxon>Labyrinthulomycetes</taxon>
        <taxon>Thraustochytrida</taxon>
        <taxon>Thraustochytriidae</taxon>
        <taxon>Hondaea</taxon>
    </lineage>
</organism>
<dbReference type="InterPro" id="IPR036291">
    <property type="entry name" value="NAD(P)-bd_dom_sf"/>
</dbReference>
<dbReference type="OrthoDB" id="37659at2759"/>
<dbReference type="PANTHER" id="PTHR43391:SF82">
    <property type="entry name" value="OXIDOREDUCTASE SADH-RELATED"/>
    <property type="match status" value="1"/>
</dbReference>
<comment type="caution">
    <text evidence="4">The sequence shown here is derived from an EMBL/GenBank/DDBJ whole genome shotgun (WGS) entry which is preliminary data.</text>
</comment>
<name>A0A2R5GU44_9STRA</name>
<feature type="transmembrane region" description="Helical" evidence="3">
    <location>
        <begin position="306"/>
        <end position="327"/>
    </location>
</feature>
<keyword evidence="3" id="KW-1133">Transmembrane helix</keyword>
<evidence type="ECO:0000313" key="5">
    <source>
        <dbReference type="Proteomes" id="UP000241890"/>
    </source>
</evidence>
<dbReference type="AlphaFoldDB" id="A0A2R5GU44"/>
<keyword evidence="3" id="KW-0472">Membrane</keyword>
<reference evidence="4 5" key="1">
    <citation type="submission" date="2017-12" db="EMBL/GenBank/DDBJ databases">
        <title>Sequencing, de novo assembly and annotation of complete genome of a new Thraustochytrid species, strain FCC1311.</title>
        <authorList>
            <person name="Sedici K."/>
            <person name="Godart F."/>
            <person name="Aiese Cigliano R."/>
            <person name="Sanseverino W."/>
            <person name="Barakat M."/>
            <person name="Ortet P."/>
            <person name="Marechal E."/>
            <person name="Cagnac O."/>
            <person name="Amato A."/>
        </authorList>
    </citation>
    <scope>NUCLEOTIDE SEQUENCE [LARGE SCALE GENOMIC DNA]</scope>
</reference>
<evidence type="ECO:0000313" key="4">
    <source>
        <dbReference type="EMBL" id="GBG32173.1"/>
    </source>
</evidence>
<dbReference type="PANTHER" id="PTHR43391">
    <property type="entry name" value="RETINOL DEHYDROGENASE-RELATED"/>
    <property type="match status" value="1"/>
</dbReference>
<evidence type="ECO:0000256" key="3">
    <source>
        <dbReference type="SAM" id="Phobius"/>
    </source>
</evidence>
<evidence type="ECO:0000256" key="1">
    <source>
        <dbReference type="ARBA" id="ARBA00006484"/>
    </source>
</evidence>
<keyword evidence="5" id="KW-1185">Reference proteome</keyword>
<dbReference type="Gene3D" id="3.40.50.720">
    <property type="entry name" value="NAD(P)-binding Rossmann-like Domain"/>
    <property type="match status" value="1"/>
</dbReference>
<sequence length="362" mass="39697">MKVEGLVAVITGGGSGMGQEMVVQLAEAGCHVAFCDVSEASIEETIERANAAKSQGVRVMGRKVDVTDRAALQRFAKEILAENENRINLLFANAGIFAHGPLLHGDDASEEHIAKKEREWDNCFDVDYFGVLHSIRVFLPHIVRQDKGYVVVTCSVNSYWTWPEQGCYTVSKFAVRGLTEALLTETYAKAPHVKVACVHPGFIRTNIVRNSEYGKDASGKDTRVASDFDKIPGMPASEAAAWILDGVANDQTRIIVGYDAILWDKMARISPHGIYSVYRALSREGVTEWDPVRPDEKAAQIEKVTLLGWLRILANGGLFILAFTLPSGLMRSLTKSTGASPRQLGVLLIALVALIARRKSLR</sequence>
<keyword evidence="3" id="KW-0812">Transmembrane</keyword>
<dbReference type="PRINTS" id="PR00081">
    <property type="entry name" value="GDHRDH"/>
</dbReference>
<dbReference type="InterPro" id="IPR002347">
    <property type="entry name" value="SDR_fam"/>
</dbReference>
<evidence type="ECO:0000256" key="2">
    <source>
        <dbReference type="ARBA" id="ARBA00023002"/>
    </source>
</evidence>